<comment type="caution">
    <text evidence="2">The sequence shown here is derived from an EMBL/GenBank/DDBJ whole genome shotgun (WGS) entry which is preliminary data.</text>
</comment>
<dbReference type="HOGENOM" id="CLU_2164423_0_0_1"/>
<name>V2WYC2_MONRO</name>
<sequence>SLLLSSSLLFPPSVANPMPYGKPAVGASNNQGGANFCDSGGVISCCSSKRGTSKGRREKKLFCCNGDRLLGLSWSLNCLLGSPCRVAISTSTRAVDRGLGSIVDDVLGGIL</sequence>
<keyword evidence="3" id="KW-1185">Reference proteome</keyword>
<protein>
    <recommendedName>
        <fullName evidence="4">Hydrophobin</fullName>
    </recommendedName>
</protein>
<evidence type="ECO:0000313" key="3">
    <source>
        <dbReference type="Proteomes" id="UP000017559"/>
    </source>
</evidence>
<gene>
    <name evidence="2" type="ORF">Moror_10039</name>
</gene>
<keyword evidence="1" id="KW-0732">Signal</keyword>
<proteinExistence type="predicted"/>
<feature type="non-terminal residue" evidence="2">
    <location>
        <position position="1"/>
    </location>
</feature>
<dbReference type="KEGG" id="mrr:Moror_10039"/>
<feature type="signal peptide" evidence="1">
    <location>
        <begin position="1"/>
        <end position="15"/>
    </location>
</feature>
<dbReference type="Proteomes" id="UP000017559">
    <property type="component" value="Unassembled WGS sequence"/>
</dbReference>
<accession>V2WYC2</accession>
<evidence type="ECO:0000256" key="1">
    <source>
        <dbReference type="SAM" id="SignalP"/>
    </source>
</evidence>
<evidence type="ECO:0008006" key="4">
    <source>
        <dbReference type="Google" id="ProtNLM"/>
    </source>
</evidence>
<organism evidence="2 3">
    <name type="scientific">Moniliophthora roreri (strain MCA 2997)</name>
    <name type="common">Cocoa frosty pod rot fungus</name>
    <name type="synonym">Crinipellis roreri</name>
    <dbReference type="NCBI Taxonomy" id="1381753"/>
    <lineage>
        <taxon>Eukaryota</taxon>
        <taxon>Fungi</taxon>
        <taxon>Dikarya</taxon>
        <taxon>Basidiomycota</taxon>
        <taxon>Agaricomycotina</taxon>
        <taxon>Agaricomycetes</taxon>
        <taxon>Agaricomycetidae</taxon>
        <taxon>Agaricales</taxon>
        <taxon>Marasmiineae</taxon>
        <taxon>Marasmiaceae</taxon>
        <taxon>Moniliophthora</taxon>
    </lineage>
</organism>
<dbReference type="AlphaFoldDB" id="V2WYC2"/>
<reference evidence="2 3" key="1">
    <citation type="journal article" date="2014" name="BMC Genomics">
        <title>Genome and secretome analysis of the hemibiotrophic fungal pathogen, Moniliophthora roreri, which causes frosty pod rot disease of cacao: mechanisms of the biotrophic and necrotrophic phases.</title>
        <authorList>
            <person name="Meinhardt L.W."/>
            <person name="Costa G.G.L."/>
            <person name="Thomazella D.P.T."/>
            <person name="Teixeira P.J.P.L."/>
            <person name="Carazzolle M.F."/>
            <person name="Schuster S.C."/>
            <person name="Carlson J.E."/>
            <person name="Guiltinan M.J."/>
            <person name="Mieczkowski P."/>
            <person name="Farmer A."/>
            <person name="Ramaraj T."/>
            <person name="Crozier J."/>
            <person name="Davis R.E."/>
            <person name="Shao J."/>
            <person name="Melnick R.L."/>
            <person name="Pereira G.A.G."/>
            <person name="Bailey B.A."/>
        </authorList>
    </citation>
    <scope>NUCLEOTIDE SEQUENCE [LARGE SCALE GENOMIC DNA]</scope>
    <source>
        <strain evidence="2 3">MCA 2997</strain>
    </source>
</reference>
<evidence type="ECO:0000313" key="2">
    <source>
        <dbReference type="EMBL" id="ESK85551.1"/>
    </source>
</evidence>
<dbReference type="EMBL" id="AWSO01001050">
    <property type="protein sequence ID" value="ESK85551.1"/>
    <property type="molecule type" value="Genomic_DNA"/>
</dbReference>
<feature type="chain" id="PRO_5012542585" description="Hydrophobin" evidence="1">
    <location>
        <begin position="16"/>
        <end position="111"/>
    </location>
</feature>